<evidence type="ECO:0000313" key="5">
    <source>
        <dbReference type="EMBL" id="SUZ61541.1"/>
    </source>
</evidence>
<evidence type="ECO:0000259" key="3">
    <source>
        <dbReference type="Pfam" id="PF02576"/>
    </source>
</evidence>
<name>A0A381P3Q1_9ZZZZ</name>
<dbReference type="InterPro" id="IPR003728">
    <property type="entry name" value="Ribosome_maturation_RimP"/>
</dbReference>
<dbReference type="Gene3D" id="3.30.300.70">
    <property type="entry name" value="RimP-like superfamily, N-terminal"/>
    <property type="match status" value="1"/>
</dbReference>
<feature type="domain" description="Ribosome maturation factor RimP N-terminal" evidence="3">
    <location>
        <begin position="12"/>
        <end position="87"/>
    </location>
</feature>
<protein>
    <recommendedName>
        <fullName evidence="6">Ribosome maturation factor RimP N-terminal domain-containing protein</fullName>
    </recommendedName>
</protein>
<accession>A0A381P3Q1</accession>
<dbReference type="HAMAP" id="MF_01077">
    <property type="entry name" value="RimP"/>
    <property type="match status" value="1"/>
</dbReference>
<dbReference type="InterPro" id="IPR028989">
    <property type="entry name" value="RimP_N"/>
</dbReference>
<keyword evidence="1" id="KW-0963">Cytoplasm</keyword>
<reference evidence="5" key="1">
    <citation type="submission" date="2018-05" db="EMBL/GenBank/DDBJ databases">
        <authorList>
            <person name="Lanie J.A."/>
            <person name="Ng W.-L."/>
            <person name="Kazmierczak K.M."/>
            <person name="Andrzejewski T.M."/>
            <person name="Davidsen T.M."/>
            <person name="Wayne K.J."/>
            <person name="Tettelin H."/>
            <person name="Glass J.I."/>
            <person name="Rusch D."/>
            <person name="Podicherti R."/>
            <person name="Tsui H.-C.T."/>
            <person name="Winkler M.E."/>
        </authorList>
    </citation>
    <scope>NUCLEOTIDE SEQUENCE</scope>
</reference>
<evidence type="ECO:0000259" key="4">
    <source>
        <dbReference type="Pfam" id="PF17384"/>
    </source>
</evidence>
<evidence type="ECO:0000256" key="2">
    <source>
        <dbReference type="ARBA" id="ARBA00022517"/>
    </source>
</evidence>
<dbReference type="CDD" id="cd01734">
    <property type="entry name" value="YlxS_C"/>
    <property type="match status" value="1"/>
</dbReference>
<gene>
    <name evidence="5" type="ORF">METZ01_LOCUS14395</name>
</gene>
<dbReference type="GO" id="GO:0006412">
    <property type="term" value="P:translation"/>
    <property type="evidence" value="ECO:0007669"/>
    <property type="project" value="TreeGrafter"/>
</dbReference>
<sequence>MRPIAEIEGGLENQVADLGFEFVDLDWAGSSVRPVLRLRVDKCDSGPGRGVTVEDCAQISRKLEPWLDSHESLSERYVLEVSSPGVDRPLTRTGDFSRFRGEQVALHGHETLAGRDKRLQGELLGVDESGVEVTTVRLRLLDGDEIAVPKSEIRKAHLVFKWK</sequence>
<dbReference type="SUPFAM" id="SSF74942">
    <property type="entry name" value="YhbC-like, C-terminal domain"/>
    <property type="match status" value="1"/>
</dbReference>
<evidence type="ECO:0000256" key="1">
    <source>
        <dbReference type="ARBA" id="ARBA00022490"/>
    </source>
</evidence>
<dbReference type="PANTHER" id="PTHR33867">
    <property type="entry name" value="RIBOSOME MATURATION FACTOR RIMP"/>
    <property type="match status" value="1"/>
</dbReference>
<dbReference type="GO" id="GO:0000028">
    <property type="term" value="P:ribosomal small subunit assembly"/>
    <property type="evidence" value="ECO:0007669"/>
    <property type="project" value="TreeGrafter"/>
</dbReference>
<dbReference type="InterPro" id="IPR035956">
    <property type="entry name" value="RimP_N_sf"/>
</dbReference>
<dbReference type="Pfam" id="PF02576">
    <property type="entry name" value="RimP_N"/>
    <property type="match status" value="1"/>
</dbReference>
<dbReference type="EMBL" id="UINC01000810">
    <property type="protein sequence ID" value="SUZ61541.1"/>
    <property type="molecule type" value="Genomic_DNA"/>
</dbReference>
<evidence type="ECO:0008006" key="6">
    <source>
        <dbReference type="Google" id="ProtNLM"/>
    </source>
</evidence>
<keyword evidence="2" id="KW-0690">Ribosome biogenesis</keyword>
<proteinExistence type="inferred from homology"/>
<dbReference type="SUPFAM" id="SSF75420">
    <property type="entry name" value="YhbC-like, N-terminal domain"/>
    <property type="match status" value="1"/>
</dbReference>
<dbReference type="PANTHER" id="PTHR33867:SF1">
    <property type="entry name" value="RIBOSOME MATURATION FACTOR RIMP"/>
    <property type="match status" value="1"/>
</dbReference>
<dbReference type="Pfam" id="PF17384">
    <property type="entry name" value="DUF150_C"/>
    <property type="match status" value="1"/>
</dbReference>
<organism evidence="5">
    <name type="scientific">marine metagenome</name>
    <dbReference type="NCBI Taxonomy" id="408172"/>
    <lineage>
        <taxon>unclassified sequences</taxon>
        <taxon>metagenomes</taxon>
        <taxon>ecological metagenomes</taxon>
    </lineage>
</organism>
<dbReference type="InterPro" id="IPR028998">
    <property type="entry name" value="RimP_C"/>
</dbReference>
<dbReference type="InterPro" id="IPR036847">
    <property type="entry name" value="RimP_C_sf"/>
</dbReference>
<feature type="domain" description="Ribosome maturation factor RimP C-terminal" evidence="4">
    <location>
        <begin position="90"/>
        <end position="162"/>
    </location>
</feature>
<dbReference type="AlphaFoldDB" id="A0A381P3Q1"/>
<dbReference type="GO" id="GO:0005829">
    <property type="term" value="C:cytosol"/>
    <property type="evidence" value="ECO:0007669"/>
    <property type="project" value="TreeGrafter"/>
</dbReference>